<dbReference type="EMBL" id="JBHTAR010000011">
    <property type="protein sequence ID" value="MFC7200330.1"/>
    <property type="molecule type" value="Genomic_DNA"/>
</dbReference>
<dbReference type="Pfam" id="PF13430">
    <property type="entry name" value="DUF4112"/>
    <property type="match status" value="1"/>
</dbReference>
<keyword evidence="2" id="KW-1185">Reference proteome</keyword>
<dbReference type="PANTHER" id="PTHR35519:SF2">
    <property type="entry name" value="PH DOMAIN PROTEIN"/>
    <property type="match status" value="1"/>
</dbReference>
<accession>A0ABD5Z553</accession>
<dbReference type="AlphaFoldDB" id="A0ABD5Z553"/>
<dbReference type="InterPro" id="IPR025187">
    <property type="entry name" value="DUF4112"/>
</dbReference>
<evidence type="ECO:0000313" key="1">
    <source>
        <dbReference type="EMBL" id="MFC7200330.1"/>
    </source>
</evidence>
<comment type="caution">
    <text evidence="1">The sequence shown here is derived from an EMBL/GenBank/DDBJ whole genome shotgun (WGS) entry which is preliminary data.</text>
</comment>
<dbReference type="Proteomes" id="UP001596447">
    <property type="component" value="Unassembled WGS sequence"/>
</dbReference>
<proteinExistence type="predicted"/>
<dbReference type="RefSeq" id="WP_279527115.1">
    <property type="nucleotide sequence ID" value="NZ_CP122312.1"/>
</dbReference>
<name>A0ABD5Z553_9EURY</name>
<protein>
    <submittedName>
        <fullName evidence="1">DUF4112 domain-containing protein</fullName>
    </submittedName>
</protein>
<reference evidence="1 2" key="1">
    <citation type="journal article" date="2019" name="Int. J. Syst. Evol. Microbiol.">
        <title>The Global Catalogue of Microorganisms (GCM) 10K type strain sequencing project: providing services to taxonomists for standard genome sequencing and annotation.</title>
        <authorList>
            <consortium name="The Broad Institute Genomics Platform"/>
            <consortium name="The Broad Institute Genome Sequencing Center for Infectious Disease"/>
            <person name="Wu L."/>
            <person name="Ma J."/>
        </authorList>
    </citation>
    <scope>NUCLEOTIDE SEQUENCE [LARGE SCALE GENOMIC DNA]</scope>
    <source>
        <strain evidence="1 2">XZGYJ-43</strain>
    </source>
</reference>
<dbReference type="PANTHER" id="PTHR35519">
    <property type="entry name" value="MEMBRANE PROTEINS"/>
    <property type="match status" value="1"/>
</dbReference>
<organism evidence="1 2">
    <name type="scientific">Halospeciosus flavus</name>
    <dbReference type="NCBI Taxonomy" id="3032283"/>
    <lineage>
        <taxon>Archaea</taxon>
        <taxon>Methanobacteriati</taxon>
        <taxon>Methanobacteriota</taxon>
        <taxon>Stenosarchaea group</taxon>
        <taxon>Halobacteria</taxon>
        <taxon>Halobacteriales</taxon>
        <taxon>Halobacteriaceae</taxon>
        <taxon>Halospeciosus</taxon>
    </lineage>
</organism>
<evidence type="ECO:0000313" key="2">
    <source>
        <dbReference type="Proteomes" id="UP001596447"/>
    </source>
</evidence>
<sequence>MTDVERRLDRMDGIAHLLDEAVELPVVGYRVGIDGIVGFLPVAGDWLTALFSLYLVVEAARLGVGKLTLCRMACNVLVDAVLGSVPLLGDLFDVVWKANVKNVELARRDLQ</sequence>
<gene>
    <name evidence="1" type="ORF">ACFQJ9_13060</name>
</gene>